<protein>
    <submittedName>
        <fullName evidence="2">Uncharacterized protein</fullName>
    </submittedName>
</protein>
<accession>A0AC34QWX5</accession>
<dbReference type="Proteomes" id="UP000887576">
    <property type="component" value="Unplaced"/>
</dbReference>
<dbReference type="WBParaSite" id="JU765_v2.g20097.t1">
    <property type="protein sequence ID" value="JU765_v2.g20097.t1"/>
    <property type="gene ID" value="JU765_v2.g20097"/>
</dbReference>
<reference evidence="2" key="1">
    <citation type="submission" date="2022-11" db="UniProtKB">
        <authorList>
            <consortium name="WormBaseParasite"/>
        </authorList>
    </citation>
    <scope>IDENTIFICATION</scope>
</reference>
<evidence type="ECO:0000313" key="2">
    <source>
        <dbReference type="WBParaSite" id="JU765_v2.g20097.t1"/>
    </source>
</evidence>
<sequence length="216" mass="25095">MTTQFTKLFSFILANVHDPAPQLEPAYRMQCHSCMSPYLEDQFMYINHLYRRPLAFTEKCDFNNFDGKYMRTKNCTDLCVSIRMNDKVGGRRRFGYMRGCMSDIIHYNRSVIRDYPGCYPVRLRDLFISSERYAFDPLDSVELCPCAKPFCNSAPLKTPPFLAMAFAALLLVVFPQIQLIQQLLLQIQDSCTYKIIPRSTNQKRISRHSILEIGVS</sequence>
<proteinExistence type="predicted"/>
<evidence type="ECO:0000313" key="1">
    <source>
        <dbReference type="Proteomes" id="UP000887576"/>
    </source>
</evidence>
<name>A0AC34QWX5_9BILA</name>
<organism evidence="1 2">
    <name type="scientific">Panagrolaimus sp. JU765</name>
    <dbReference type="NCBI Taxonomy" id="591449"/>
    <lineage>
        <taxon>Eukaryota</taxon>
        <taxon>Metazoa</taxon>
        <taxon>Ecdysozoa</taxon>
        <taxon>Nematoda</taxon>
        <taxon>Chromadorea</taxon>
        <taxon>Rhabditida</taxon>
        <taxon>Tylenchina</taxon>
        <taxon>Panagrolaimomorpha</taxon>
        <taxon>Panagrolaimoidea</taxon>
        <taxon>Panagrolaimidae</taxon>
        <taxon>Panagrolaimus</taxon>
    </lineage>
</organism>